<dbReference type="InterPro" id="IPR018713">
    <property type="entry name" value="MPAB/Lcp_cat_dom"/>
</dbReference>
<reference evidence="4" key="1">
    <citation type="journal article" date="2008" name="J. Bacteriol.">
        <title>Genome sequence of the fish pathogen Renibacterium salmoninarum suggests reductive evolution away from an environmental Arthrobacter ancestor.</title>
        <authorList>
            <person name="Wiens G.D."/>
            <person name="Rockey D.D."/>
            <person name="Wu Z."/>
            <person name="Chang J."/>
            <person name="Levy R."/>
            <person name="Crane S."/>
            <person name="Chen D.S."/>
            <person name="Capri G.R."/>
            <person name="Burnett J.R."/>
            <person name="Sudheesh P.S."/>
            <person name="Schipma M.J."/>
            <person name="Burd H."/>
            <person name="Bhattacharyya A."/>
            <person name="Rhodes L.D."/>
            <person name="Kaul R."/>
            <person name="Strom M.S."/>
        </authorList>
    </citation>
    <scope>NUCLEOTIDE SEQUENCE [LARGE SCALE GENOMIC DNA]</scope>
    <source>
        <strain evidence="4">ATCC 33209 / DSM 20767 / JCM 11484 / NBRC 15589 / NCIMB 2235</strain>
    </source>
</reference>
<dbReference type="eggNOG" id="COG3662">
    <property type="taxonomic scope" value="Bacteria"/>
</dbReference>
<keyword evidence="4" id="KW-1185">Reference proteome</keyword>
<dbReference type="PANTHER" id="PTHR36151:SF3">
    <property type="entry name" value="ER-BOUND OXYGENASE MPAB_MPAB'_RUBBER OXYGENASE CATALYTIC DOMAIN-CONTAINING PROTEIN"/>
    <property type="match status" value="1"/>
</dbReference>
<name>A9WN57_RENSM</name>
<dbReference type="STRING" id="288705.RSal33209_1250"/>
<evidence type="ECO:0000259" key="2">
    <source>
        <dbReference type="Pfam" id="PF09995"/>
    </source>
</evidence>
<dbReference type="Proteomes" id="UP000002007">
    <property type="component" value="Chromosome"/>
</dbReference>
<accession>A9WN57</accession>
<proteinExistence type="predicted"/>
<dbReference type="AlphaFoldDB" id="A9WN57"/>
<dbReference type="PANTHER" id="PTHR36151">
    <property type="entry name" value="BLR2777 PROTEIN"/>
    <property type="match status" value="1"/>
</dbReference>
<dbReference type="EMBL" id="CP000910">
    <property type="protein sequence ID" value="ABY22987.1"/>
    <property type="molecule type" value="Genomic_DNA"/>
</dbReference>
<dbReference type="KEGG" id="rsa:RSal33209_1250"/>
<feature type="domain" description="ER-bound oxygenase mpaB/mpaB'/Rubber oxygenase catalytic" evidence="2">
    <location>
        <begin position="51"/>
        <end position="285"/>
    </location>
</feature>
<protein>
    <recommendedName>
        <fullName evidence="2">ER-bound oxygenase mpaB/mpaB'/Rubber oxygenase catalytic domain-containing protein</fullName>
    </recommendedName>
</protein>
<evidence type="ECO:0000256" key="1">
    <source>
        <dbReference type="SAM" id="MobiDB-lite"/>
    </source>
</evidence>
<organism evidence="3 4">
    <name type="scientific">Renibacterium salmoninarum (strain ATCC 33209 / DSM 20767 / JCM 11484 / NBRC 15589 / NCIMB 2235)</name>
    <dbReference type="NCBI Taxonomy" id="288705"/>
    <lineage>
        <taxon>Bacteria</taxon>
        <taxon>Bacillati</taxon>
        <taxon>Actinomycetota</taxon>
        <taxon>Actinomycetes</taxon>
        <taxon>Micrococcales</taxon>
        <taxon>Micrococcaceae</taxon>
        <taxon>Renibacterium</taxon>
    </lineage>
</organism>
<gene>
    <name evidence="3" type="ordered locus">RSal33209_1250</name>
</gene>
<evidence type="ECO:0000313" key="3">
    <source>
        <dbReference type="EMBL" id="ABY22987.1"/>
    </source>
</evidence>
<sequence length="379" mass="43355">MDFIAQRGAEMSDTAKSASNREARLTAKREENQQQPLADWGFFGPESVGYQVWLYPTSVSLGFLRAVSVEFLDPHLTAAVMQTDQVRQRTQLRYDRTLQYFAAVLYADAETVLKYSDMLMKIHSRAHGHDPVTGKTFDANNPDSQLWIHMTAWHSILKMYEKFGPGKLSRQDEVKYWEDCAKAAEFQTMDPDKVPRSREAVRAYFRDWRPRNTATEGGQQHYDFLVNGIGNISSQYDDPKRRFAGKILNFVTSRAILSTLPEWANTMGGQRVTAFDQAFMTVFGNFSVRFAHKFLSDKPKLVMKVVADISPLSYPILDPIFMKQQPLEDKVYDIAEAREKFGHTVSPIEQFAAYQEARAQGKGPKPYIPRHHDAILSFD</sequence>
<evidence type="ECO:0000313" key="4">
    <source>
        <dbReference type="Proteomes" id="UP000002007"/>
    </source>
</evidence>
<dbReference type="Pfam" id="PF09995">
    <property type="entry name" value="MPAB_Lcp_cat"/>
    <property type="match status" value="1"/>
</dbReference>
<dbReference type="HOGENOM" id="CLU_065558_0_0_11"/>
<dbReference type="GO" id="GO:0016491">
    <property type="term" value="F:oxidoreductase activity"/>
    <property type="evidence" value="ECO:0007669"/>
    <property type="project" value="InterPro"/>
</dbReference>
<feature type="region of interest" description="Disordered" evidence="1">
    <location>
        <begin position="1"/>
        <end position="20"/>
    </location>
</feature>